<dbReference type="STRING" id="1555241.A0A4P9WZI1"/>
<evidence type="ECO:0000313" key="3">
    <source>
        <dbReference type="EMBL" id="RKO96990.1"/>
    </source>
</evidence>
<protein>
    <submittedName>
        <fullName evidence="3">Thioredoxin-like protein</fullName>
    </submittedName>
</protein>
<keyword evidence="6" id="KW-1185">Reference proteome</keyword>
<proteinExistence type="inferred from homology"/>
<evidence type="ECO:0000313" key="5">
    <source>
        <dbReference type="Proteomes" id="UP000268535"/>
    </source>
</evidence>
<dbReference type="InterPro" id="IPR024253">
    <property type="entry name" value="Phosducin_thioredoxin-like_dom"/>
</dbReference>
<dbReference type="PANTHER" id="PTHR45809">
    <property type="entry name" value="VIRAL IAP-ASSOCIATED FACTOR HOMOLOG"/>
    <property type="match status" value="1"/>
</dbReference>
<feature type="non-terminal residue" evidence="3">
    <location>
        <position position="211"/>
    </location>
</feature>
<dbReference type="GO" id="GO:0006457">
    <property type="term" value="P:protein folding"/>
    <property type="evidence" value="ECO:0007669"/>
    <property type="project" value="TreeGrafter"/>
</dbReference>
<dbReference type="InterPro" id="IPR036249">
    <property type="entry name" value="Thioredoxin-like_sf"/>
</dbReference>
<name>A0A4P9WZI1_9FUNG</name>
<dbReference type="EMBL" id="ML009477">
    <property type="protein sequence ID" value="RKO96990.1"/>
    <property type="molecule type" value="Genomic_DNA"/>
</dbReference>
<evidence type="ECO:0000259" key="2">
    <source>
        <dbReference type="Pfam" id="PF02114"/>
    </source>
</evidence>
<dbReference type="OrthoDB" id="45518at2759"/>
<accession>A0A4P9WZI1</accession>
<dbReference type="PANTHER" id="PTHR45809:SF3">
    <property type="entry name" value="VIRAL IAP-ASSOCIATED FACTOR HOMOLOG"/>
    <property type="match status" value="1"/>
</dbReference>
<dbReference type="AlphaFoldDB" id="A0A4P9WZI1"/>
<reference evidence="4" key="2">
    <citation type="submission" date="2018-04" db="EMBL/GenBank/DDBJ databases">
        <title>Leveraging single-cell genomics to expand the Fungal Tree of Life.</title>
        <authorList>
            <consortium name="DOE Joint Genome Institute"/>
            <person name="Ahrendt S.R."/>
            <person name="Quandt C.A."/>
            <person name="Ciobanu D."/>
            <person name="Clum A."/>
            <person name="Salamov A."/>
            <person name="Andreopoulos B."/>
            <person name="Cheng J.-F."/>
            <person name="Woyke T."/>
            <person name="Pelin A."/>
            <person name="Henrissat B."/>
            <person name="Benny G.L."/>
            <person name="Smith M.E."/>
            <person name="James T.Y."/>
            <person name="Grigoriev I.V."/>
        </authorList>
    </citation>
    <scope>NUCLEOTIDE SEQUENCE</scope>
    <source>
        <strain evidence="4">ATCC 52028</strain>
    </source>
</reference>
<comment type="similarity">
    <text evidence="1">Belongs to the phosducin family.</text>
</comment>
<evidence type="ECO:0000256" key="1">
    <source>
        <dbReference type="ARBA" id="ARBA00009686"/>
    </source>
</evidence>
<feature type="domain" description="Phosducin" evidence="2">
    <location>
        <begin position="43"/>
        <end position="193"/>
    </location>
</feature>
<reference evidence="3" key="3">
    <citation type="submission" date="2018-08" db="EMBL/GenBank/DDBJ databases">
        <title>Leveraging single-cell genomics to expand the Fungal Tree of Life.</title>
        <authorList>
            <consortium name="DOE Joint Genome Institute"/>
            <person name="Ahrendt S.R."/>
            <person name="Quandt C.A."/>
            <person name="Ciobanu D."/>
            <person name="Clum A."/>
            <person name="Salamov A."/>
            <person name="Andreopoulos B."/>
            <person name="Cheng J.-F."/>
            <person name="Woyke T."/>
            <person name="Pelin A."/>
            <person name="Henrissat B."/>
            <person name="Reynolds N."/>
            <person name="Benny G.L."/>
            <person name="Smith M.E."/>
            <person name="James T.Y."/>
            <person name="Grigoriev I.V."/>
        </authorList>
    </citation>
    <scope>NUCLEOTIDE SEQUENCE</scope>
    <source>
        <strain evidence="3">ATCC 52028</strain>
    </source>
</reference>
<gene>
    <name evidence="3" type="ORF">CAUPRSCDRAFT_5141</name>
    <name evidence="4" type="ORF">CXG81DRAFT_3286</name>
</gene>
<organism evidence="3 5">
    <name type="scientific">Caulochytrium protostelioides</name>
    <dbReference type="NCBI Taxonomy" id="1555241"/>
    <lineage>
        <taxon>Eukaryota</taxon>
        <taxon>Fungi</taxon>
        <taxon>Fungi incertae sedis</taxon>
        <taxon>Chytridiomycota</taxon>
        <taxon>Chytridiomycota incertae sedis</taxon>
        <taxon>Chytridiomycetes</taxon>
        <taxon>Caulochytriales</taxon>
        <taxon>Caulochytriaceae</taxon>
        <taxon>Caulochytrium</taxon>
    </lineage>
</organism>
<reference evidence="5 6" key="1">
    <citation type="journal article" date="2018" name="Nat. Microbiol.">
        <title>Leveraging single-cell genomics to expand the fungal tree of life.</title>
        <authorList>
            <person name="Ahrendt S.R."/>
            <person name="Quandt C.A."/>
            <person name="Ciobanu D."/>
            <person name="Clum A."/>
            <person name="Salamov A."/>
            <person name="Andreopoulos B."/>
            <person name="Cheng J.F."/>
            <person name="Woyke T."/>
            <person name="Pelin A."/>
            <person name="Henrissat B."/>
            <person name="Reynolds N.K."/>
            <person name="Benny G.L."/>
            <person name="Smith M.E."/>
            <person name="James T.Y."/>
            <person name="Grigoriev I.V."/>
        </authorList>
    </citation>
    <scope>NUCLEOTIDE SEQUENCE [LARGE SCALE GENOMIC DNA]</scope>
    <source>
        <strain evidence="5 6">ATCC 52028</strain>
    </source>
</reference>
<dbReference type="SUPFAM" id="SSF52833">
    <property type="entry name" value="Thioredoxin-like"/>
    <property type="match status" value="1"/>
</dbReference>
<dbReference type="Proteomes" id="UP000268535">
    <property type="component" value="Unassembled WGS sequence"/>
</dbReference>
<evidence type="ECO:0000313" key="6">
    <source>
        <dbReference type="Proteomes" id="UP000274922"/>
    </source>
</evidence>
<dbReference type="InterPro" id="IPR051498">
    <property type="entry name" value="Phosducin-like_chap/apop_reg"/>
</dbReference>
<dbReference type="GO" id="GO:0005737">
    <property type="term" value="C:cytoplasm"/>
    <property type="evidence" value="ECO:0007669"/>
    <property type="project" value="TreeGrafter"/>
</dbReference>
<dbReference type="CDD" id="cd02988">
    <property type="entry name" value="Phd_like_VIAF"/>
    <property type="match status" value="1"/>
</dbReference>
<dbReference type="Proteomes" id="UP000274922">
    <property type="component" value="Unassembled WGS sequence"/>
</dbReference>
<feature type="non-terminal residue" evidence="3">
    <location>
        <position position="1"/>
    </location>
</feature>
<dbReference type="EMBL" id="ML014188">
    <property type="protein sequence ID" value="RKP01025.1"/>
    <property type="molecule type" value="Genomic_DNA"/>
</dbReference>
<dbReference type="Pfam" id="PF02114">
    <property type="entry name" value="Phosducin"/>
    <property type="match status" value="1"/>
</dbReference>
<dbReference type="Gene3D" id="3.40.30.10">
    <property type="entry name" value="Glutaredoxin"/>
    <property type="match status" value="1"/>
</dbReference>
<sequence>EWNDVLRSKGIIPEKEPEITEEAIQAMMDQVIKEQMGIKDVADMDKDELDLLLEEDDENSEVMQAYRRARLAEMQNMRDRQFGSILHLSKPDYTREVTDASKKVWVVVFLTQDHLPECKRMAAILTRLAERHAATKFMRITATQCIENYPDRNCPTLLVYGRGELQRQIIGLTAFGGMNASVESVEKVLAHIGAVTKQSKGAGEDEDEDQD</sequence>
<evidence type="ECO:0000313" key="4">
    <source>
        <dbReference type="EMBL" id="RKP01025.1"/>
    </source>
</evidence>